<dbReference type="AlphaFoldDB" id="A0AAV6V6Q6"/>
<comment type="caution">
    <text evidence="1">The sequence shown here is derived from an EMBL/GenBank/DDBJ whole genome shotgun (WGS) entry which is preliminary data.</text>
</comment>
<dbReference type="Proteomes" id="UP000827092">
    <property type="component" value="Unassembled WGS sequence"/>
</dbReference>
<reference evidence="1 2" key="1">
    <citation type="journal article" date="2022" name="Nat. Ecol. Evol.">
        <title>A masculinizing supergene underlies an exaggerated male reproductive morph in a spider.</title>
        <authorList>
            <person name="Hendrickx F."/>
            <person name="De Corte Z."/>
            <person name="Sonet G."/>
            <person name="Van Belleghem S.M."/>
            <person name="Kostlbacher S."/>
            <person name="Vangestel C."/>
        </authorList>
    </citation>
    <scope>NUCLEOTIDE SEQUENCE [LARGE SCALE GENOMIC DNA]</scope>
    <source>
        <strain evidence="1">W744_W776</strain>
    </source>
</reference>
<keyword evidence="2" id="KW-1185">Reference proteome</keyword>
<dbReference type="EMBL" id="JAFNEN010000153">
    <property type="protein sequence ID" value="KAG8191768.1"/>
    <property type="molecule type" value="Genomic_DNA"/>
</dbReference>
<accession>A0AAV6V6Q6</accession>
<sequence length="100" mass="11443">MIIKLSSGIDWKHLGDSLAHHENAKTHIDYLKSSFELKQRLKIGETIDAVSQRRIDSEINHWSEVLLRIISVVKMPGKSSLAFRGTSDKLYEHNNGNFLK</sequence>
<evidence type="ECO:0000313" key="2">
    <source>
        <dbReference type="Proteomes" id="UP000827092"/>
    </source>
</evidence>
<protein>
    <submittedName>
        <fullName evidence="1">Uncharacterized protein</fullName>
    </submittedName>
</protein>
<proteinExistence type="predicted"/>
<evidence type="ECO:0000313" key="1">
    <source>
        <dbReference type="EMBL" id="KAG8191768.1"/>
    </source>
</evidence>
<gene>
    <name evidence="1" type="ORF">JTE90_008830</name>
</gene>
<name>A0AAV6V6Q6_9ARAC</name>
<organism evidence="1 2">
    <name type="scientific">Oedothorax gibbosus</name>
    <dbReference type="NCBI Taxonomy" id="931172"/>
    <lineage>
        <taxon>Eukaryota</taxon>
        <taxon>Metazoa</taxon>
        <taxon>Ecdysozoa</taxon>
        <taxon>Arthropoda</taxon>
        <taxon>Chelicerata</taxon>
        <taxon>Arachnida</taxon>
        <taxon>Araneae</taxon>
        <taxon>Araneomorphae</taxon>
        <taxon>Entelegynae</taxon>
        <taxon>Araneoidea</taxon>
        <taxon>Linyphiidae</taxon>
        <taxon>Erigoninae</taxon>
        <taxon>Oedothorax</taxon>
    </lineage>
</organism>